<proteinExistence type="predicted"/>
<evidence type="ECO:0000313" key="1">
    <source>
        <dbReference type="EMBL" id="MDQ7906477.1"/>
    </source>
</evidence>
<protein>
    <submittedName>
        <fullName evidence="1">Uncharacterized protein</fullName>
    </submittedName>
</protein>
<comment type="caution">
    <text evidence="1">The sequence shown here is derived from an EMBL/GenBank/DDBJ whole genome shotgun (WGS) entry which is preliminary data.</text>
</comment>
<organism evidence="1 2">
    <name type="scientific">Phytohabitans maris</name>
    <dbReference type="NCBI Taxonomy" id="3071409"/>
    <lineage>
        <taxon>Bacteria</taxon>
        <taxon>Bacillati</taxon>
        <taxon>Actinomycetota</taxon>
        <taxon>Actinomycetes</taxon>
        <taxon>Micromonosporales</taxon>
        <taxon>Micromonosporaceae</taxon>
    </lineage>
</organism>
<name>A0ABU0ZHG1_9ACTN</name>
<reference evidence="1 2" key="1">
    <citation type="submission" date="2023-08" db="EMBL/GenBank/DDBJ databases">
        <title>Phytohabitans sansha sp. nov., isolated from marine sediment.</title>
        <authorList>
            <person name="Zhao Y."/>
            <person name="Yi K."/>
        </authorList>
    </citation>
    <scope>NUCLEOTIDE SEQUENCE [LARGE SCALE GENOMIC DNA]</scope>
    <source>
        <strain evidence="1 2">ZYX-F-186</strain>
    </source>
</reference>
<dbReference type="Proteomes" id="UP001230908">
    <property type="component" value="Unassembled WGS sequence"/>
</dbReference>
<dbReference type="RefSeq" id="WP_308713748.1">
    <property type="nucleotide sequence ID" value="NZ_JAVHUY010000016.1"/>
</dbReference>
<dbReference type="EMBL" id="JAVHUY010000016">
    <property type="protein sequence ID" value="MDQ7906477.1"/>
    <property type="molecule type" value="Genomic_DNA"/>
</dbReference>
<sequence length="45" mass="5025">MPAQALPAEFVYLLTNRVGIDESVVAAMTRDEAVARLNRYWIEGS</sequence>
<keyword evidence="2" id="KW-1185">Reference proteome</keyword>
<gene>
    <name evidence="1" type="ORF">RB614_18345</name>
</gene>
<evidence type="ECO:0000313" key="2">
    <source>
        <dbReference type="Proteomes" id="UP001230908"/>
    </source>
</evidence>
<accession>A0ABU0ZHG1</accession>